<dbReference type="Gene3D" id="3.90.230.10">
    <property type="entry name" value="Creatinase/methionine aminopeptidase superfamily"/>
    <property type="match status" value="1"/>
</dbReference>
<dbReference type="PANTHER" id="PTHR10804">
    <property type="entry name" value="PROTEASE FAMILY M24 METHIONYL AMINOPEPTIDASE, AMINOPEPTIDASE P"/>
    <property type="match status" value="1"/>
</dbReference>
<dbReference type="AlphaFoldDB" id="A0A292Q7V2"/>
<proteinExistence type="inferred from homology"/>
<evidence type="ECO:0000256" key="1">
    <source>
        <dbReference type="ARBA" id="ARBA00007319"/>
    </source>
</evidence>
<gene>
    <name evidence="3" type="ORF">GSTUAT00000919001</name>
</gene>
<sequence>MTDKNEKADGAAAAESNAENEFMLSLTKYNDAAAIAHRVLAKVCKLAIEGDGKTILSLCQEGDELLDEECSRVYKGKKISKGIAFPTTVSPNDILTPYTPLATDPGESEIAIRKGDVLKIQLGAQLDGYPAIVGDTVIVGQDAELTDDRKNLLLATHYCNEALLRLLIPSDIHPLSTPEKPHKQPSPNEITQILNKIAGTYDCSLVESTTSFNFLQNEIEGKKRLVLHPGEAMPKSEGAPEVGDIWGVELALSKGSGKLKDVPGKRPTLHKKTDTKVGLKRQTSKTTFTEVNKRFGNFPFGLRQLEDERIAKMGIVECVRCGVVRQFEVLGEKDGSITSRLFTTIALMTTAITKAGINKIAAPPEPGLEKLITDKSIENTEILGLLQLPLKKAKKKKPAAKKEE</sequence>
<dbReference type="Proteomes" id="UP001412239">
    <property type="component" value="Unassembled WGS sequence"/>
</dbReference>
<dbReference type="EMBL" id="LN890953">
    <property type="protein sequence ID" value="CUS15025.1"/>
    <property type="molecule type" value="Genomic_DNA"/>
</dbReference>
<accession>A0A292Q7V2</accession>
<evidence type="ECO:0000313" key="3">
    <source>
        <dbReference type="EMBL" id="CUS15025.1"/>
    </source>
</evidence>
<dbReference type="InterPro" id="IPR047113">
    <property type="entry name" value="PA2G4/ARX1"/>
</dbReference>
<protein>
    <recommendedName>
        <fullName evidence="2">Peptidase M24 domain-containing protein</fullName>
    </recommendedName>
</protein>
<organism evidence="3 4">
    <name type="scientific">Tuber aestivum</name>
    <name type="common">summer truffle</name>
    <dbReference type="NCBI Taxonomy" id="59557"/>
    <lineage>
        <taxon>Eukaryota</taxon>
        <taxon>Fungi</taxon>
        <taxon>Dikarya</taxon>
        <taxon>Ascomycota</taxon>
        <taxon>Pezizomycotina</taxon>
        <taxon>Pezizomycetes</taxon>
        <taxon>Pezizales</taxon>
        <taxon>Tuberaceae</taxon>
        <taxon>Tuber</taxon>
    </lineage>
</organism>
<reference evidence="3" key="1">
    <citation type="submission" date="2015-10" db="EMBL/GenBank/DDBJ databases">
        <authorList>
            <person name="Regsiter A."/>
            <person name="william w."/>
        </authorList>
    </citation>
    <scope>NUCLEOTIDE SEQUENCE</scope>
    <source>
        <strain evidence="3">Montdore</strain>
    </source>
</reference>
<dbReference type="InterPro" id="IPR036390">
    <property type="entry name" value="WH_DNA-bd_sf"/>
</dbReference>
<dbReference type="Pfam" id="PF00557">
    <property type="entry name" value="Peptidase_M24"/>
    <property type="match status" value="1"/>
</dbReference>
<evidence type="ECO:0000259" key="2">
    <source>
        <dbReference type="Pfam" id="PF00557"/>
    </source>
</evidence>
<dbReference type="PANTHER" id="PTHR10804:SF11">
    <property type="entry name" value="PROLIFERATION-ASSOCIATED PROTEIN 2G4"/>
    <property type="match status" value="1"/>
</dbReference>
<dbReference type="SUPFAM" id="SSF46785">
    <property type="entry name" value="Winged helix' DNA-binding domain"/>
    <property type="match status" value="1"/>
</dbReference>
<dbReference type="FunFam" id="1.10.10.10:FF:000029">
    <property type="entry name" value="Proliferation-associated 2G4, a"/>
    <property type="match status" value="1"/>
</dbReference>
<dbReference type="InterPro" id="IPR000994">
    <property type="entry name" value="Pept_M24"/>
</dbReference>
<comment type="similarity">
    <text evidence="1">Belongs to the peptidase M24 family.</text>
</comment>
<name>A0A292Q7V2_9PEZI</name>
<dbReference type="Gene3D" id="1.10.10.10">
    <property type="entry name" value="Winged helix-like DNA-binding domain superfamily/Winged helix DNA-binding domain"/>
    <property type="match status" value="1"/>
</dbReference>
<dbReference type="InterPro" id="IPR036005">
    <property type="entry name" value="Creatinase/aminopeptidase-like"/>
</dbReference>
<dbReference type="InterPro" id="IPR036388">
    <property type="entry name" value="WH-like_DNA-bd_sf"/>
</dbReference>
<keyword evidence="4" id="KW-1185">Reference proteome</keyword>
<dbReference type="SUPFAM" id="SSF55920">
    <property type="entry name" value="Creatinase/aminopeptidase"/>
    <property type="match status" value="1"/>
</dbReference>
<feature type="domain" description="Peptidase M24" evidence="2">
    <location>
        <begin position="29"/>
        <end position="168"/>
    </location>
</feature>
<evidence type="ECO:0000313" key="4">
    <source>
        <dbReference type="Proteomes" id="UP001412239"/>
    </source>
</evidence>